<dbReference type="Proteomes" id="UP000029223">
    <property type="component" value="Unassembled WGS sequence"/>
</dbReference>
<dbReference type="EMBL" id="BBMS01000005">
    <property type="protein sequence ID" value="GAL24666.1"/>
    <property type="molecule type" value="Genomic_DNA"/>
</dbReference>
<sequence length="43" mass="4622">MICLDTVPGWSANSFAASLKLGDLATSTKITKSFSFKLVSTFH</sequence>
<reference evidence="2" key="1">
    <citation type="submission" date="2014-09" db="EMBL/GenBank/DDBJ databases">
        <title>Vibrio variabilis JCM 19239. (C206) whole genome shotgun sequence.</title>
        <authorList>
            <person name="Sawabe T."/>
            <person name="Meirelles P."/>
            <person name="Nakanishi M."/>
            <person name="Sayaka M."/>
            <person name="Hattori M."/>
            <person name="Ohkuma M."/>
        </authorList>
    </citation>
    <scope>NUCLEOTIDE SEQUENCE [LARGE SCALE GENOMIC DNA]</scope>
    <source>
        <strain evidence="2">JCM 19239</strain>
    </source>
</reference>
<evidence type="ECO:0000313" key="2">
    <source>
        <dbReference type="Proteomes" id="UP000029223"/>
    </source>
</evidence>
<accession>A0ABQ0J7H0</accession>
<protein>
    <submittedName>
        <fullName evidence="1">Uncharacterized protein</fullName>
    </submittedName>
</protein>
<name>A0ABQ0J7H0_9VIBR</name>
<comment type="caution">
    <text evidence="1">The sequence shown here is derived from an EMBL/GenBank/DDBJ whole genome shotgun (WGS) entry which is preliminary data.</text>
</comment>
<gene>
    <name evidence="1" type="ORF">JCM19239_7266</name>
</gene>
<proteinExistence type="predicted"/>
<keyword evidence="2" id="KW-1185">Reference proteome</keyword>
<evidence type="ECO:0000313" key="1">
    <source>
        <dbReference type="EMBL" id="GAL24666.1"/>
    </source>
</evidence>
<organism evidence="1 2">
    <name type="scientific">Vibrio variabilis</name>
    <dbReference type="NCBI Taxonomy" id="990271"/>
    <lineage>
        <taxon>Bacteria</taxon>
        <taxon>Pseudomonadati</taxon>
        <taxon>Pseudomonadota</taxon>
        <taxon>Gammaproteobacteria</taxon>
        <taxon>Vibrionales</taxon>
        <taxon>Vibrionaceae</taxon>
        <taxon>Vibrio</taxon>
    </lineage>
</organism>